<feature type="region of interest" description="Disordered" evidence="1">
    <location>
        <begin position="1"/>
        <end position="141"/>
    </location>
</feature>
<feature type="compositionally biased region" description="Basic and acidic residues" evidence="1">
    <location>
        <begin position="116"/>
        <end position="141"/>
    </location>
</feature>
<name>A0A8K0CDL7_IGNLU</name>
<dbReference type="Proteomes" id="UP000801492">
    <property type="component" value="Unassembled WGS sequence"/>
</dbReference>
<proteinExistence type="predicted"/>
<feature type="compositionally biased region" description="Polar residues" evidence="1">
    <location>
        <begin position="14"/>
        <end position="25"/>
    </location>
</feature>
<protein>
    <submittedName>
        <fullName evidence="2">Uncharacterized protein</fullName>
    </submittedName>
</protein>
<comment type="caution">
    <text evidence="2">The sequence shown here is derived from an EMBL/GenBank/DDBJ whole genome shotgun (WGS) entry which is preliminary data.</text>
</comment>
<keyword evidence="3" id="KW-1185">Reference proteome</keyword>
<reference evidence="2" key="1">
    <citation type="submission" date="2019-08" db="EMBL/GenBank/DDBJ databases">
        <title>The genome of the North American firefly Photinus pyralis.</title>
        <authorList>
            <consortium name="Photinus pyralis genome working group"/>
            <person name="Fallon T.R."/>
            <person name="Sander Lower S.E."/>
            <person name="Weng J.-K."/>
        </authorList>
    </citation>
    <scope>NUCLEOTIDE SEQUENCE</scope>
    <source>
        <strain evidence="2">TRF0915ILg1</strain>
        <tissue evidence="2">Whole body</tissue>
    </source>
</reference>
<feature type="compositionally biased region" description="Basic residues" evidence="1">
    <location>
        <begin position="62"/>
        <end position="72"/>
    </location>
</feature>
<organism evidence="2 3">
    <name type="scientific">Ignelater luminosus</name>
    <name type="common">Cucubano</name>
    <name type="synonym">Pyrophorus luminosus</name>
    <dbReference type="NCBI Taxonomy" id="2038154"/>
    <lineage>
        <taxon>Eukaryota</taxon>
        <taxon>Metazoa</taxon>
        <taxon>Ecdysozoa</taxon>
        <taxon>Arthropoda</taxon>
        <taxon>Hexapoda</taxon>
        <taxon>Insecta</taxon>
        <taxon>Pterygota</taxon>
        <taxon>Neoptera</taxon>
        <taxon>Endopterygota</taxon>
        <taxon>Coleoptera</taxon>
        <taxon>Polyphaga</taxon>
        <taxon>Elateriformia</taxon>
        <taxon>Elateroidea</taxon>
        <taxon>Elateridae</taxon>
        <taxon>Agrypninae</taxon>
        <taxon>Pyrophorini</taxon>
        <taxon>Ignelater</taxon>
    </lineage>
</organism>
<evidence type="ECO:0000313" key="2">
    <source>
        <dbReference type="EMBL" id="KAF2885353.1"/>
    </source>
</evidence>
<accession>A0A8K0CDL7</accession>
<dbReference type="AlphaFoldDB" id="A0A8K0CDL7"/>
<evidence type="ECO:0000313" key="3">
    <source>
        <dbReference type="Proteomes" id="UP000801492"/>
    </source>
</evidence>
<gene>
    <name evidence="2" type="ORF">ILUMI_20822</name>
</gene>
<dbReference type="EMBL" id="VTPC01089963">
    <property type="protein sequence ID" value="KAF2885353.1"/>
    <property type="molecule type" value="Genomic_DNA"/>
</dbReference>
<sequence>MLTQEQKKFRLQIYSPNGQQQPNTNQDEERRRAPSHPGVDREDLDGSGGDGSSTGNGTTSAKIRHDHIRQKTKLNDVKECVSLMIDGTKQYKNGGPGQKNGQEDDHTPNGKKKRKTETNGEEKGKLMSDYGWKKANNERSK</sequence>
<evidence type="ECO:0000256" key="1">
    <source>
        <dbReference type="SAM" id="MobiDB-lite"/>
    </source>
</evidence>